<dbReference type="RefSeq" id="WP_061274295.1">
    <property type="nucleotide sequence ID" value="NZ_CBCRXN010000015.1"/>
</dbReference>
<dbReference type="SUPFAM" id="SSF46785">
    <property type="entry name" value="Winged helix' DNA-binding domain"/>
    <property type="match status" value="1"/>
</dbReference>
<sequence>MSKHVILDPAAHDFNLFNSPFYLIAHADFQYHEDVEAVLVKNGVSKNIYRLLTVLREREEASISWLAQQALIKRNTVSRLVERMAQMHLVTTTLLHEDNRVTVVALTPAGRALLDRLTPVVSRQTARAMAGLGQEQLQQFVLTLRQIIDNLNKLGLE</sequence>
<dbReference type="InterPro" id="IPR039422">
    <property type="entry name" value="MarR/SlyA-like"/>
</dbReference>
<keyword evidence="2" id="KW-1185">Reference proteome</keyword>
<dbReference type="Gene3D" id="1.10.10.10">
    <property type="entry name" value="Winged helix-like DNA-binding domain superfamily/Winged helix DNA-binding domain"/>
    <property type="match status" value="1"/>
</dbReference>
<proteinExistence type="predicted"/>
<dbReference type="EMBL" id="NKUC01000017">
    <property type="protein sequence ID" value="PYD56749.1"/>
    <property type="molecule type" value="Genomic_DNA"/>
</dbReference>
<dbReference type="STRING" id="1220579.GCA_001571345_01851"/>
<evidence type="ECO:0000313" key="2">
    <source>
        <dbReference type="Proteomes" id="UP000248257"/>
    </source>
</evidence>
<dbReference type="GO" id="GO:0006950">
    <property type="term" value="P:response to stress"/>
    <property type="evidence" value="ECO:0007669"/>
    <property type="project" value="TreeGrafter"/>
</dbReference>
<dbReference type="InterPro" id="IPR000835">
    <property type="entry name" value="HTH_MarR-typ"/>
</dbReference>
<dbReference type="AlphaFoldDB" id="A0A318PHK7"/>
<comment type="caution">
    <text evidence="1">The sequence shown here is derived from an EMBL/GenBank/DDBJ whole genome shotgun (WGS) entry which is preliminary data.</text>
</comment>
<dbReference type="Proteomes" id="UP000248257">
    <property type="component" value="Unassembled WGS sequence"/>
</dbReference>
<dbReference type="InterPro" id="IPR036388">
    <property type="entry name" value="WH-like_DNA-bd_sf"/>
</dbReference>
<organism evidence="1 2">
    <name type="scientific">Komagataeibacter xylinus</name>
    <name type="common">Gluconacetobacter xylinus</name>
    <dbReference type="NCBI Taxonomy" id="28448"/>
    <lineage>
        <taxon>Bacteria</taxon>
        <taxon>Pseudomonadati</taxon>
        <taxon>Pseudomonadota</taxon>
        <taxon>Alphaproteobacteria</taxon>
        <taxon>Acetobacterales</taxon>
        <taxon>Acetobacteraceae</taxon>
        <taxon>Komagataeibacter</taxon>
    </lineage>
</organism>
<dbReference type="GO" id="GO:0003700">
    <property type="term" value="F:DNA-binding transcription factor activity"/>
    <property type="evidence" value="ECO:0007669"/>
    <property type="project" value="InterPro"/>
</dbReference>
<dbReference type="InterPro" id="IPR036390">
    <property type="entry name" value="WH_DNA-bd_sf"/>
</dbReference>
<evidence type="ECO:0000313" key="1">
    <source>
        <dbReference type="EMBL" id="PYD56749.1"/>
    </source>
</evidence>
<accession>A0A318PHK7</accession>
<dbReference type="PROSITE" id="PS50995">
    <property type="entry name" value="HTH_MARR_2"/>
    <property type="match status" value="1"/>
</dbReference>
<gene>
    <name evidence="1" type="ORF">CFR75_09410</name>
</gene>
<reference evidence="1 2" key="1">
    <citation type="submission" date="2017-07" db="EMBL/GenBank/DDBJ databases">
        <title>A draft genome sequence of Komagataeibacter xylinus LMG 1515.</title>
        <authorList>
            <person name="Skraban J."/>
            <person name="Cleenwerck I."/>
            <person name="Vandamme P."/>
            <person name="Trcek J."/>
        </authorList>
    </citation>
    <scope>NUCLEOTIDE SEQUENCE [LARGE SCALE GENOMIC DNA]</scope>
    <source>
        <strain evidence="1 2">LMG 1515</strain>
    </source>
</reference>
<name>A0A318PHK7_KOMXY</name>
<protein>
    <submittedName>
        <fullName evidence="1">MarR family transcriptional regulator</fullName>
    </submittedName>
</protein>
<dbReference type="PANTHER" id="PTHR33164:SF43">
    <property type="entry name" value="HTH-TYPE TRANSCRIPTIONAL REPRESSOR YETL"/>
    <property type="match status" value="1"/>
</dbReference>
<dbReference type="SMART" id="SM00347">
    <property type="entry name" value="HTH_MARR"/>
    <property type="match status" value="1"/>
</dbReference>
<dbReference type="PANTHER" id="PTHR33164">
    <property type="entry name" value="TRANSCRIPTIONAL REGULATOR, MARR FAMILY"/>
    <property type="match status" value="1"/>
</dbReference>
<dbReference type="Pfam" id="PF13463">
    <property type="entry name" value="HTH_27"/>
    <property type="match status" value="1"/>
</dbReference>